<sequence length="183" mass="21086">MMRRRALGLLCGVALFVAGCATVSETGDRYRAAIQAFRNDQSYFAFMHLKAIVKDDPNSPYAPAAAFALGEYYFDNADTLNAIKTLSDYVSRYPKDKGVVFAKLIIYKIITGIKKDERLSEEQAALIKEIRKELFSQPLFLIFYDRKIPRSYKSIFDHSYLVYDYVDKIKVFRDDKNFLELSP</sequence>
<gene>
    <name evidence="2" type="ORF">BU251_01500</name>
</gene>
<dbReference type="OrthoDB" id="8525418at2"/>
<dbReference type="InterPro" id="IPR011990">
    <property type="entry name" value="TPR-like_helical_dom_sf"/>
</dbReference>
<dbReference type="PROSITE" id="PS51257">
    <property type="entry name" value="PROKAR_LIPOPROTEIN"/>
    <property type="match status" value="1"/>
</dbReference>
<evidence type="ECO:0000256" key="1">
    <source>
        <dbReference type="SAM" id="SignalP"/>
    </source>
</evidence>
<feature type="signal peptide" evidence="1">
    <location>
        <begin position="1"/>
        <end position="23"/>
    </location>
</feature>
<dbReference type="EMBL" id="CP019384">
    <property type="protein sequence ID" value="QAT16494.1"/>
    <property type="molecule type" value="Genomic_DNA"/>
</dbReference>
<evidence type="ECO:0000313" key="2">
    <source>
        <dbReference type="EMBL" id="QAT16494.1"/>
    </source>
</evidence>
<dbReference type="RefSeq" id="WP_128699133.1">
    <property type="nucleotide sequence ID" value="NZ_CP019384.1"/>
</dbReference>
<evidence type="ECO:0000313" key="3">
    <source>
        <dbReference type="Proteomes" id="UP000287243"/>
    </source>
</evidence>
<dbReference type="AlphaFoldDB" id="A0A410P3A9"/>
<name>A0A410P3A9_VELA1</name>
<accession>A0A410P3A9</accession>
<keyword evidence="1" id="KW-0732">Signal</keyword>
<dbReference type="KEGG" id="vai:BU251_01500"/>
<reference evidence="2 3" key="1">
    <citation type="submission" date="2017-01" db="EMBL/GenBank/DDBJ databases">
        <title>First insights into the biology of 'candidatus Vampirococcus archaeovorus'.</title>
        <authorList>
            <person name="Kizina J."/>
            <person name="Jordan S."/>
            <person name="Stueber K."/>
            <person name="Reinhardt R."/>
            <person name="Harder J."/>
        </authorList>
    </citation>
    <scope>NUCLEOTIDE SEQUENCE [LARGE SCALE GENOMIC DNA]</scope>
    <source>
        <strain evidence="2 3">LiM</strain>
    </source>
</reference>
<protein>
    <submittedName>
        <fullName evidence="2">Uncharacterized protein</fullName>
    </submittedName>
</protein>
<feature type="chain" id="PRO_5019263481" evidence="1">
    <location>
        <begin position="24"/>
        <end position="183"/>
    </location>
</feature>
<keyword evidence="3" id="KW-1185">Reference proteome</keyword>
<proteinExistence type="predicted"/>
<dbReference type="Proteomes" id="UP000287243">
    <property type="component" value="Chromosome"/>
</dbReference>
<dbReference type="Gene3D" id="1.25.40.10">
    <property type="entry name" value="Tetratricopeptide repeat domain"/>
    <property type="match status" value="1"/>
</dbReference>
<organism evidence="2 3">
    <name type="scientific">Velamenicoccus archaeovorus</name>
    <dbReference type="NCBI Taxonomy" id="1930593"/>
    <lineage>
        <taxon>Bacteria</taxon>
        <taxon>Pseudomonadati</taxon>
        <taxon>Candidatus Omnitrophota</taxon>
        <taxon>Candidatus Velamenicoccus</taxon>
    </lineage>
</organism>